<name>A0A1F6PAL8_9BACT</name>
<dbReference type="InterPro" id="IPR013216">
    <property type="entry name" value="Methyltransf_11"/>
</dbReference>
<dbReference type="Gene3D" id="3.40.50.150">
    <property type="entry name" value="Vaccinia Virus protein VP39"/>
    <property type="match status" value="1"/>
</dbReference>
<dbReference type="EMBL" id="MFRA01000001">
    <property type="protein sequence ID" value="OGH93212.1"/>
    <property type="molecule type" value="Genomic_DNA"/>
</dbReference>
<accession>A0A1F6PAL8</accession>
<dbReference type="AlphaFoldDB" id="A0A1F6PAL8"/>
<dbReference type="Pfam" id="PF08241">
    <property type="entry name" value="Methyltransf_11"/>
    <property type="match status" value="1"/>
</dbReference>
<feature type="domain" description="Methyltransferase type 11" evidence="1">
    <location>
        <begin position="46"/>
        <end position="136"/>
    </location>
</feature>
<evidence type="ECO:0000259" key="1">
    <source>
        <dbReference type="Pfam" id="PF08241"/>
    </source>
</evidence>
<protein>
    <recommendedName>
        <fullName evidence="1">Methyltransferase type 11 domain-containing protein</fullName>
    </recommendedName>
</protein>
<reference evidence="2 3" key="1">
    <citation type="journal article" date="2016" name="Nat. Commun.">
        <title>Thousands of microbial genomes shed light on interconnected biogeochemical processes in an aquifer system.</title>
        <authorList>
            <person name="Anantharaman K."/>
            <person name="Brown C.T."/>
            <person name="Hug L.A."/>
            <person name="Sharon I."/>
            <person name="Castelle C.J."/>
            <person name="Probst A.J."/>
            <person name="Thomas B.C."/>
            <person name="Singh A."/>
            <person name="Wilkins M.J."/>
            <person name="Karaoz U."/>
            <person name="Brodie E.L."/>
            <person name="Williams K.H."/>
            <person name="Hubbard S.S."/>
            <person name="Banfield J.F."/>
        </authorList>
    </citation>
    <scope>NUCLEOTIDE SEQUENCE [LARGE SCALE GENOMIC DNA]</scope>
</reference>
<dbReference type="CDD" id="cd02440">
    <property type="entry name" value="AdoMet_MTases"/>
    <property type="match status" value="1"/>
</dbReference>
<dbReference type="PANTHER" id="PTHR43861:SF6">
    <property type="entry name" value="METHYLTRANSFERASE TYPE 11"/>
    <property type="match status" value="1"/>
</dbReference>
<dbReference type="GO" id="GO:0008757">
    <property type="term" value="F:S-adenosylmethionine-dependent methyltransferase activity"/>
    <property type="evidence" value="ECO:0007669"/>
    <property type="project" value="InterPro"/>
</dbReference>
<dbReference type="InterPro" id="IPR029063">
    <property type="entry name" value="SAM-dependent_MTases_sf"/>
</dbReference>
<dbReference type="PANTHER" id="PTHR43861">
    <property type="entry name" value="TRANS-ACONITATE 2-METHYLTRANSFERASE-RELATED"/>
    <property type="match status" value="1"/>
</dbReference>
<dbReference type="SUPFAM" id="SSF53335">
    <property type="entry name" value="S-adenosyl-L-methionine-dependent methyltransferases"/>
    <property type="match status" value="1"/>
</dbReference>
<dbReference type="STRING" id="1798705.A2563_01235"/>
<evidence type="ECO:0000313" key="2">
    <source>
        <dbReference type="EMBL" id="OGH93212.1"/>
    </source>
</evidence>
<organism evidence="2 3">
    <name type="scientific">Candidatus Magasanikbacteria bacterium RIFOXYD1_FULL_40_23</name>
    <dbReference type="NCBI Taxonomy" id="1798705"/>
    <lineage>
        <taxon>Bacteria</taxon>
        <taxon>Candidatus Magasanikiibacteriota</taxon>
    </lineage>
</organism>
<evidence type="ECO:0000313" key="3">
    <source>
        <dbReference type="Proteomes" id="UP000176634"/>
    </source>
</evidence>
<gene>
    <name evidence="2" type="ORF">A2563_01235</name>
</gene>
<comment type="caution">
    <text evidence="2">The sequence shown here is derived from an EMBL/GenBank/DDBJ whole genome shotgun (WGS) entry which is preliminary data.</text>
</comment>
<dbReference type="Proteomes" id="UP000176634">
    <property type="component" value="Unassembled WGS sequence"/>
</dbReference>
<proteinExistence type="predicted"/>
<sequence>MSEFNYETSIWGHGKASLKLSSPTFFRLRQCLDSIKDLKSGAKVMELGSGAGQFIRQIKAIRPDLVCYGSDISEHAISLAKQANDGVIYDLSSEKKLPYEDGSFDAVLIFDVLEHVTDPGAIVAEAHRVLKSEGVFHSFVPCEGDWASFWNLLRKFNAGTDLTKMYAGHINRFSKKELVGIMKSYGFEIKKIRYSEHVLGQLLGIFSFFSMDRFAKKNNLQQVNNEQYFYDLSKRGGGALQLVKDIINSLVAVESIIFSRLPSPNVHIAVIKK</sequence>